<dbReference type="AlphaFoldDB" id="A0A371CNS2"/>
<feature type="compositionally biased region" description="Polar residues" evidence="1">
    <location>
        <begin position="41"/>
        <end position="51"/>
    </location>
</feature>
<reference evidence="2 3" key="1">
    <citation type="journal article" date="2018" name="Biotechnol. Biofuels">
        <title>Integrative visual omics of the white-rot fungus Polyporus brumalis exposes the biotechnological potential of its oxidative enzymes for delignifying raw plant biomass.</title>
        <authorList>
            <person name="Miyauchi S."/>
            <person name="Rancon A."/>
            <person name="Drula E."/>
            <person name="Hage H."/>
            <person name="Chaduli D."/>
            <person name="Favel A."/>
            <person name="Grisel S."/>
            <person name="Henrissat B."/>
            <person name="Herpoel-Gimbert I."/>
            <person name="Ruiz-Duenas F.J."/>
            <person name="Chevret D."/>
            <person name="Hainaut M."/>
            <person name="Lin J."/>
            <person name="Wang M."/>
            <person name="Pangilinan J."/>
            <person name="Lipzen A."/>
            <person name="Lesage-Meessen L."/>
            <person name="Navarro D."/>
            <person name="Riley R."/>
            <person name="Grigoriev I.V."/>
            <person name="Zhou S."/>
            <person name="Raouche S."/>
            <person name="Rosso M.N."/>
        </authorList>
    </citation>
    <scope>NUCLEOTIDE SEQUENCE [LARGE SCALE GENOMIC DNA]</scope>
    <source>
        <strain evidence="2 3">BRFM 1820</strain>
    </source>
</reference>
<evidence type="ECO:0000313" key="2">
    <source>
        <dbReference type="EMBL" id="RDX41950.1"/>
    </source>
</evidence>
<feature type="region of interest" description="Disordered" evidence="1">
    <location>
        <begin position="32"/>
        <end position="60"/>
    </location>
</feature>
<evidence type="ECO:0000313" key="3">
    <source>
        <dbReference type="Proteomes" id="UP000256964"/>
    </source>
</evidence>
<dbReference type="Proteomes" id="UP000256964">
    <property type="component" value="Unassembled WGS sequence"/>
</dbReference>
<protein>
    <submittedName>
        <fullName evidence="2">Uncharacterized protein</fullName>
    </submittedName>
</protein>
<gene>
    <name evidence="2" type="ORF">OH76DRAFT_1475567</name>
</gene>
<keyword evidence="3" id="KW-1185">Reference proteome</keyword>
<proteinExistence type="predicted"/>
<organism evidence="2 3">
    <name type="scientific">Lentinus brumalis</name>
    <dbReference type="NCBI Taxonomy" id="2498619"/>
    <lineage>
        <taxon>Eukaryota</taxon>
        <taxon>Fungi</taxon>
        <taxon>Dikarya</taxon>
        <taxon>Basidiomycota</taxon>
        <taxon>Agaricomycotina</taxon>
        <taxon>Agaricomycetes</taxon>
        <taxon>Polyporales</taxon>
        <taxon>Polyporaceae</taxon>
        <taxon>Lentinus</taxon>
    </lineage>
</organism>
<sequence>MSPMRVLKTMRGYRKNVRKAYMEMSSIPFPEIDKDHVAGKPSSSQHNSTISGKHEKPGNHSEEALIAVHDLESLPEIPDEDEEVRSNHIPPSKLAVIAHNPLVFKSHHSNPEHSETPASPSPTLTNLKDISILARKGSREPGFKLSSLALDRIPRTIYEHPRVRVVPLEGAYERPMPLPKGKDAVPRLPKTMRSGEENHQYIGEFGDVHQPPSGAKPRKTRAVSRHFGTDMNAFLNSSCA</sequence>
<dbReference type="EMBL" id="KZ857497">
    <property type="protein sequence ID" value="RDX41950.1"/>
    <property type="molecule type" value="Genomic_DNA"/>
</dbReference>
<feature type="region of interest" description="Disordered" evidence="1">
    <location>
        <begin position="105"/>
        <end position="124"/>
    </location>
</feature>
<accession>A0A371CNS2</accession>
<name>A0A371CNS2_9APHY</name>
<evidence type="ECO:0000256" key="1">
    <source>
        <dbReference type="SAM" id="MobiDB-lite"/>
    </source>
</evidence>
<feature type="region of interest" description="Disordered" evidence="1">
    <location>
        <begin position="204"/>
        <end position="223"/>
    </location>
</feature>